<dbReference type="PANTHER" id="PTHR37981">
    <property type="entry name" value="LIPASE 2"/>
    <property type="match status" value="1"/>
</dbReference>
<dbReference type="SUPFAM" id="SSF52266">
    <property type="entry name" value="SGNH hydrolase"/>
    <property type="match status" value="1"/>
</dbReference>
<keyword evidence="5" id="KW-1185">Reference proteome</keyword>
<dbReference type="Gene3D" id="3.40.50.1110">
    <property type="entry name" value="SGNH hydrolase"/>
    <property type="match status" value="1"/>
</dbReference>
<dbReference type="InParanoid" id="A0A507B3J8"/>
<dbReference type="Pfam" id="PF13472">
    <property type="entry name" value="Lipase_GDSL_2"/>
    <property type="match status" value="1"/>
</dbReference>
<evidence type="ECO:0000256" key="2">
    <source>
        <dbReference type="SAM" id="SignalP"/>
    </source>
</evidence>
<organism evidence="4 5">
    <name type="scientific">Thyridium curvatum</name>
    <dbReference type="NCBI Taxonomy" id="1093900"/>
    <lineage>
        <taxon>Eukaryota</taxon>
        <taxon>Fungi</taxon>
        <taxon>Dikarya</taxon>
        <taxon>Ascomycota</taxon>
        <taxon>Pezizomycotina</taxon>
        <taxon>Sordariomycetes</taxon>
        <taxon>Sordariomycetidae</taxon>
        <taxon>Thyridiales</taxon>
        <taxon>Thyridiaceae</taxon>
        <taxon>Thyridium</taxon>
    </lineage>
</organism>
<keyword evidence="2" id="KW-0732">Signal</keyword>
<feature type="domain" description="SGNH hydrolase-type esterase" evidence="3">
    <location>
        <begin position="61"/>
        <end position="237"/>
    </location>
</feature>
<evidence type="ECO:0000313" key="5">
    <source>
        <dbReference type="Proteomes" id="UP000319257"/>
    </source>
</evidence>
<dbReference type="InterPro" id="IPR037460">
    <property type="entry name" value="SEST-like"/>
</dbReference>
<accession>A0A507B3J8</accession>
<dbReference type="GeneID" id="41973724"/>
<dbReference type="GO" id="GO:0006629">
    <property type="term" value="P:lipid metabolic process"/>
    <property type="evidence" value="ECO:0007669"/>
    <property type="project" value="TreeGrafter"/>
</dbReference>
<dbReference type="InterPro" id="IPR036514">
    <property type="entry name" value="SGNH_hydro_sf"/>
</dbReference>
<evidence type="ECO:0000256" key="1">
    <source>
        <dbReference type="SAM" id="MobiDB-lite"/>
    </source>
</evidence>
<name>A0A507B3J8_9PEZI</name>
<dbReference type="PANTHER" id="PTHR37981:SF1">
    <property type="entry name" value="SGNH HYDROLASE-TYPE ESTERASE DOMAIN-CONTAINING PROTEIN"/>
    <property type="match status" value="1"/>
</dbReference>
<dbReference type="RefSeq" id="XP_030995015.1">
    <property type="nucleotide sequence ID" value="XM_031140892.1"/>
</dbReference>
<comment type="caution">
    <text evidence="4">The sequence shown here is derived from an EMBL/GenBank/DDBJ whole genome shotgun (WGS) entry which is preliminary data.</text>
</comment>
<reference evidence="4 5" key="1">
    <citation type="submission" date="2019-06" db="EMBL/GenBank/DDBJ databases">
        <title>Draft genome sequence of the filamentous fungus Phialemoniopsis curvata isolated from diesel fuel.</title>
        <authorList>
            <person name="Varaljay V.A."/>
            <person name="Lyon W.J."/>
            <person name="Crouch A.L."/>
            <person name="Drake C.E."/>
            <person name="Hollomon J.M."/>
            <person name="Nadeau L.J."/>
            <person name="Nunn H.S."/>
            <person name="Stevenson B.S."/>
            <person name="Bojanowski C.L."/>
            <person name="Crookes-Goodson W.J."/>
        </authorList>
    </citation>
    <scope>NUCLEOTIDE SEQUENCE [LARGE SCALE GENOMIC DNA]</scope>
    <source>
        <strain evidence="4 5">D216</strain>
    </source>
</reference>
<evidence type="ECO:0000313" key="4">
    <source>
        <dbReference type="EMBL" id="TPX13304.1"/>
    </source>
</evidence>
<feature type="chain" id="PRO_5021332930" description="SGNH hydrolase-type esterase domain-containing protein" evidence="2">
    <location>
        <begin position="21"/>
        <end position="697"/>
    </location>
</feature>
<dbReference type="Proteomes" id="UP000319257">
    <property type="component" value="Unassembled WGS sequence"/>
</dbReference>
<evidence type="ECO:0000259" key="3">
    <source>
        <dbReference type="Pfam" id="PF13472"/>
    </source>
</evidence>
<dbReference type="OrthoDB" id="1896086at2759"/>
<protein>
    <recommendedName>
        <fullName evidence="3">SGNH hydrolase-type esterase domain-containing protein</fullName>
    </recommendedName>
</protein>
<dbReference type="CDD" id="cd01823">
    <property type="entry name" value="SEST_like"/>
    <property type="match status" value="1"/>
</dbReference>
<sequence>MLGKLAFGAFALMTAPFTTAYVIQPHERENYTSFNEERSSPLVSRADSDPTDFSWVKRWAAIGDSFTAGIGSGKQLGSLVTTDPESRKNWRCSRYSYSWPQIVNHGLGPSVSNFQFPACSGDRTEGIYKQADALLGNLDVVMMTAGGNDLCLAAMIKECVFLPWRGAQVCQDVIDKAQQNIDTILKGNIQSVLDKVEDKMNSNSILIYNGYAPFFNTDNEDCADQSKQSWAIREWWWISYWLSTPLPLNIERRKKFNTLVDNINKAIKEVVDANDGKKRYRIAFSDWSQWPGIVDGQMCSPSSDGRYPDPKQPNLQFFKPDTYAVVAGHDGLKRDEAAVEVAKEEDSPYIKKALERRDEYIQRMKQRYPRNEDLYDSLIYKSRNPRAVALHKLDPRATPSPPNCPGDGGPEPPLGMGLPDSFLENFHPNEKGHETIAASSFETLAWMRAKILNKDSCAIGDKDVFTCWSTDNNGRNPALAYVSWDRLDKNAKDFCNNVVKQPDNTVNWGKTQTYHENTPEHHEFRIQLDNGAKNFNKDECLDAFDKIINSCDGDKDKNPLNFKHGGRWVKGDYTYEINPKWDRGFLTRMDGECNSHYKLLFSDYDMRGNGWAGWDYGQQTIVPNIKGCLGLGLTKWKFKYCQKREDCGGYDWYASWRTPVFVKARCFGNLKVVKAAGGYTHEYGKEYEKYGCGGSDK</sequence>
<dbReference type="InterPro" id="IPR013830">
    <property type="entry name" value="SGNH_hydro"/>
</dbReference>
<feature type="region of interest" description="Disordered" evidence="1">
    <location>
        <begin position="393"/>
        <end position="413"/>
    </location>
</feature>
<feature type="signal peptide" evidence="2">
    <location>
        <begin position="1"/>
        <end position="20"/>
    </location>
</feature>
<dbReference type="EMBL" id="SKBQ01000035">
    <property type="protein sequence ID" value="TPX13304.1"/>
    <property type="molecule type" value="Genomic_DNA"/>
</dbReference>
<proteinExistence type="predicted"/>
<dbReference type="GO" id="GO:0016788">
    <property type="term" value="F:hydrolase activity, acting on ester bonds"/>
    <property type="evidence" value="ECO:0007669"/>
    <property type="project" value="InterPro"/>
</dbReference>
<dbReference type="Pfam" id="PF18647">
    <property type="entry name" value="Fungal_lectin_2"/>
    <property type="match status" value="1"/>
</dbReference>
<dbReference type="AlphaFoldDB" id="A0A507B3J8"/>
<dbReference type="STRING" id="1093900.A0A507B3J8"/>
<gene>
    <name evidence="4" type="ORF">E0L32_006277</name>
</gene>